<dbReference type="Gene3D" id="1.10.238.270">
    <property type="match status" value="1"/>
</dbReference>
<dbReference type="EnsemblMetazoa" id="AFAF021947-RA">
    <property type="protein sequence ID" value="AFAF021947-PA"/>
    <property type="gene ID" value="AFAF021947"/>
</dbReference>
<dbReference type="EMBL" id="AXCN02000576">
    <property type="status" value="NOT_ANNOTATED_CDS"/>
    <property type="molecule type" value="Genomic_DNA"/>
</dbReference>
<dbReference type="Proteomes" id="UP000075886">
    <property type="component" value="Unassembled WGS sequence"/>
</dbReference>
<keyword evidence="5" id="KW-1015">Disulfide bond</keyword>
<dbReference type="InterPro" id="IPR052295">
    <property type="entry name" value="Odorant-binding_protein"/>
</dbReference>
<reference evidence="7" key="2">
    <citation type="submission" date="2023-03" db="UniProtKB">
        <authorList>
            <consortium name="EnsemblMetazoa"/>
        </authorList>
    </citation>
    <scope>IDENTIFICATION</scope>
    <source>
        <strain evidence="7">FAR1</strain>
    </source>
</reference>
<dbReference type="GO" id="GO:0005576">
    <property type="term" value="C:extracellular region"/>
    <property type="evidence" value="ECO:0007669"/>
    <property type="project" value="UniProtKB-SubCell"/>
</dbReference>
<dbReference type="AlphaFoldDB" id="A0A9I3GJL4"/>
<dbReference type="PANTHER" id="PTHR21066">
    <property type="entry name" value="ODORANT-BINDING PROTEIN 59A-RELATED"/>
    <property type="match status" value="1"/>
</dbReference>
<reference evidence="8" key="1">
    <citation type="submission" date="2014-01" db="EMBL/GenBank/DDBJ databases">
        <title>The Genome Sequence of Anopheles farauti FAR1 (V2).</title>
        <authorList>
            <consortium name="The Broad Institute Genomics Platform"/>
            <person name="Neafsey D.E."/>
            <person name="Besansky N."/>
            <person name="Howell P."/>
            <person name="Walton C."/>
            <person name="Young S.K."/>
            <person name="Zeng Q."/>
            <person name="Gargeya S."/>
            <person name="Fitzgerald M."/>
            <person name="Haas B."/>
            <person name="Abouelleil A."/>
            <person name="Allen A.W."/>
            <person name="Alvarado L."/>
            <person name="Arachchi H.M."/>
            <person name="Berlin A.M."/>
            <person name="Chapman S.B."/>
            <person name="Gainer-Dewar J."/>
            <person name="Goldberg J."/>
            <person name="Griggs A."/>
            <person name="Gujja S."/>
            <person name="Hansen M."/>
            <person name="Howarth C."/>
            <person name="Imamovic A."/>
            <person name="Ireland A."/>
            <person name="Larimer J."/>
            <person name="McCowan C."/>
            <person name="Murphy C."/>
            <person name="Pearson M."/>
            <person name="Poon T.W."/>
            <person name="Priest M."/>
            <person name="Roberts A."/>
            <person name="Saif S."/>
            <person name="Shea T."/>
            <person name="Sisk P."/>
            <person name="Sykes S."/>
            <person name="Wortman J."/>
            <person name="Nusbaum C."/>
            <person name="Birren B."/>
        </authorList>
    </citation>
    <scope>NUCLEOTIDE SEQUENCE [LARGE SCALE GENOMIC DNA]</scope>
    <source>
        <strain evidence="8">FAR1</strain>
    </source>
</reference>
<keyword evidence="3" id="KW-0813">Transport</keyword>
<evidence type="ECO:0000313" key="8">
    <source>
        <dbReference type="Proteomes" id="UP000075886"/>
    </source>
</evidence>
<name>A0A9I3GJL4_9DIPT</name>
<sequence>MPRLLPQDVVRRCRQRPLPPVPDGVKLPVPANCQAECVLNVTRILMDHHFRVRQAVKVMVARVPNNTIAWKHLIETTVEKCYKMQVRNAFYLQDVAQNLISSQCIPSSIRFIECTFSIMYRDCPDAYWKHNDDRCRVFVTSLNNCQYLFHRLWDI</sequence>
<accession>A0A9I3GJL4</accession>
<dbReference type="Pfam" id="PF22651">
    <property type="entry name" value="OBP47_like"/>
    <property type="match status" value="1"/>
</dbReference>
<evidence type="ECO:0000256" key="4">
    <source>
        <dbReference type="ARBA" id="ARBA00022525"/>
    </source>
</evidence>
<evidence type="ECO:0000256" key="3">
    <source>
        <dbReference type="ARBA" id="ARBA00022448"/>
    </source>
</evidence>
<evidence type="ECO:0000259" key="6">
    <source>
        <dbReference type="Pfam" id="PF22651"/>
    </source>
</evidence>
<evidence type="ECO:0000313" key="7">
    <source>
        <dbReference type="EnsemblMetazoa" id="AFAF021947-PA"/>
    </source>
</evidence>
<dbReference type="InterPro" id="IPR054577">
    <property type="entry name" value="OBP47-like_dom"/>
</dbReference>
<keyword evidence="4" id="KW-0964">Secreted</keyword>
<protein>
    <recommendedName>
        <fullName evidence="6">OBP47-like domain-containing protein</fullName>
    </recommendedName>
</protein>
<proteinExistence type="inferred from homology"/>
<organism evidence="7 8">
    <name type="scientific">Anopheles farauti</name>
    <dbReference type="NCBI Taxonomy" id="69004"/>
    <lineage>
        <taxon>Eukaryota</taxon>
        <taxon>Metazoa</taxon>
        <taxon>Ecdysozoa</taxon>
        <taxon>Arthropoda</taxon>
        <taxon>Hexapoda</taxon>
        <taxon>Insecta</taxon>
        <taxon>Pterygota</taxon>
        <taxon>Neoptera</taxon>
        <taxon>Endopterygota</taxon>
        <taxon>Diptera</taxon>
        <taxon>Nematocera</taxon>
        <taxon>Culicoidea</taxon>
        <taxon>Culicidae</taxon>
        <taxon>Anophelinae</taxon>
        <taxon>Anopheles</taxon>
    </lineage>
</organism>
<comment type="subcellular location">
    <subcellularLocation>
        <location evidence="1">Secreted</location>
    </subcellularLocation>
</comment>
<evidence type="ECO:0000256" key="2">
    <source>
        <dbReference type="ARBA" id="ARBA00008098"/>
    </source>
</evidence>
<evidence type="ECO:0000256" key="1">
    <source>
        <dbReference type="ARBA" id="ARBA00004613"/>
    </source>
</evidence>
<evidence type="ECO:0000256" key="5">
    <source>
        <dbReference type="ARBA" id="ARBA00023157"/>
    </source>
</evidence>
<dbReference type="PANTHER" id="PTHR21066:SF3">
    <property type="entry name" value="IP02236P"/>
    <property type="match status" value="1"/>
</dbReference>
<keyword evidence="8" id="KW-1185">Reference proteome</keyword>
<feature type="domain" description="OBP47-like" evidence="6">
    <location>
        <begin position="31"/>
        <end position="133"/>
    </location>
</feature>
<comment type="similarity">
    <text evidence="2">Belongs to the PBP/GOBP family.</text>
</comment>